<dbReference type="PANTHER" id="PTHR42760">
    <property type="entry name" value="SHORT-CHAIN DEHYDROGENASES/REDUCTASES FAMILY MEMBER"/>
    <property type="match status" value="1"/>
</dbReference>
<dbReference type="Gene3D" id="3.40.50.720">
    <property type="entry name" value="NAD(P)-binding Rossmann-like Domain"/>
    <property type="match status" value="1"/>
</dbReference>
<dbReference type="EMBL" id="JACHVB010000013">
    <property type="protein sequence ID" value="MBC2593500.1"/>
    <property type="molecule type" value="Genomic_DNA"/>
</dbReference>
<dbReference type="InterPro" id="IPR036291">
    <property type="entry name" value="NAD(P)-bd_dom_sf"/>
</dbReference>
<dbReference type="PANTHER" id="PTHR42760:SF40">
    <property type="entry name" value="3-OXOACYL-[ACYL-CARRIER-PROTEIN] REDUCTASE, CHLOROPLASTIC"/>
    <property type="match status" value="1"/>
</dbReference>
<dbReference type="NCBIfam" id="NF005559">
    <property type="entry name" value="PRK07231.1"/>
    <property type="match status" value="1"/>
</dbReference>
<dbReference type="NCBIfam" id="NF009466">
    <property type="entry name" value="PRK12826.1-2"/>
    <property type="match status" value="1"/>
</dbReference>
<name>A0A842HB45_9BACT</name>
<dbReference type="SUPFAM" id="SSF51735">
    <property type="entry name" value="NAD(P)-binding Rossmann-fold domains"/>
    <property type="match status" value="1"/>
</dbReference>
<accession>A0A842HB45</accession>
<organism evidence="2 3">
    <name type="scientific">Ruficoccus amylovorans</name>
    <dbReference type="NCBI Taxonomy" id="1804625"/>
    <lineage>
        <taxon>Bacteria</taxon>
        <taxon>Pseudomonadati</taxon>
        <taxon>Verrucomicrobiota</taxon>
        <taxon>Opitutia</taxon>
        <taxon>Puniceicoccales</taxon>
        <taxon>Cerasicoccaceae</taxon>
        <taxon>Ruficoccus</taxon>
    </lineage>
</organism>
<dbReference type="PROSITE" id="PS00061">
    <property type="entry name" value="ADH_SHORT"/>
    <property type="match status" value="1"/>
</dbReference>
<comment type="similarity">
    <text evidence="1">Belongs to the short-chain dehydrogenases/reductases (SDR) family.</text>
</comment>
<reference evidence="2 3" key="1">
    <citation type="submission" date="2020-07" db="EMBL/GenBank/DDBJ databases">
        <authorList>
            <person name="Feng X."/>
        </authorList>
    </citation>
    <scope>NUCLEOTIDE SEQUENCE [LARGE SCALE GENOMIC DNA]</scope>
    <source>
        <strain evidence="2 3">JCM31066</strain>
    </source>
</reference>
<dbReference type="RefSeq" id="WP_185674501.1">
    <property type="nucleotide sequence ID" value="NZ_JACHVB010000013.1"/>
</dbReference>
<dbReference type="PRINTS" id="PR00081">
    <property type="entry name" value="GDHRDH"/>
</dbReference>
<protein>
    <submittedName>
        <fullName evidence="2">SDR family oxidoreductase</fullName>
    </submittedName>
</protein>
<dbReference type="PRINTS" id="PR00080">
    <property type="entry name" value="SDRFAMILY"/>
</dbReference>
<sequence>MSLLLGKTAVITGAAHGIGLTIAQTFAREGARIAMGDIDLPALEREAAAIRQQYAVEVRAVACDVTSSAEVGHLIATAVEKLGGCDILVNNAAVALGGTITDMSEEDWQRVLNTNLTSAFRTIRAALPHMLAKGVGSIINMASTQAHRSWPHWTAYAAAKGGLLAMTTQLAGEFAARGIRVNALSPGAINTPMNERRMREEGPQLRERLSAMHAMERMGEPDEVAAAALFLASDAASFITGQDIKVDGGLCTLPRYHEPEQ</sequence>
<dbReference type="FunFam" id="3.40.50.720:FF:000084">
    <property type="entry name" value="Short-chain dehydrogenase reductase"/>
    <property type="match status" value="1"/>
</dbReference>
<evidence type="ECO:0000256" key="1">
    <source>
        <dbReference type="ARBA" id="ARBA00006484"/>
    </source>
</evidence>
<evidence type="ECO:0000313" key="3">
    <source>
        <dbReference type="Proteomes" id="UP000546464"/>
    </source>
</evidence>
<dbReference type="Proteomes" id="UP000546464">
    <property type="component" value="Unassembled WGS sequence"/>
</dbReference>
<proteinExistence type="inferred from homology"/>
<keyword evidence="3" id="KW-1185">Reference proteome</keyword>
<dbReference type="GO" id="GO:0016616">
    <property type="term" value="F:oxidoreductase activity, acting on the CH-OH group of donors, NAD or NADP as acceptor"/>
    <property type="evidence" value="ECO:0007669"/>
    <property type="project" value="TreeGrafter"/>
</dbReference>
<dbReference type="InterPro" id="IPR002347">
    <property type="entry name" value="SDR_fam"/>
</dbReference>
<evidence type="ECO:0000313" key="2">
    <source>
        <dbReference type="EMBL" id="MBC2593500.1"/>
    </source>
</evidence>
<dbReference type="GO" id="GO:0030497">
    <property type="term" value="P:fatty acid elongation"/>
    <property type="evidence" value="ECO:0007669"/>
    <property type="project" value="TreeGrafter"/>
</dbReference>
<dbReference type="CDD" id="cd05233">
    <property type="entry name" value="SDR_c"/>
    <property type="match status" value="1"/>
</dbReference>
<gene>
    <name evidence="2" type="ORF">H5P28_04420</name>
</gene>
<dbReference type="Pfam" id="PF13561">
    <property type="entry name" value="adh_short_C2"/>
    <property type="match status" value="1"/>
</dbReference>
<dbReference type="InterPro" id="IPR020904">
    <property type="entry name" value="Sc_DH/Rdtase_CS"/>
</dbReference>
<dbReference type="AlphaFoldDB" id="A0A842HB45"/>
<comment type="caution">
    <text evidence="2">The sequence shown here is derived from an EMBL/GenBank/DDBJ whole genome shotgun (WGS) entry which is preliminary data.</text>
</comment>